<sequence>MPTDDRTLRLPTADERPTEDLSTTVVLLEPEQLPSGEQRSLGEGAEKPTDAPVDEPAQERPEEQRSPRSAYGTPPVPPATASAAPSTPFSLTSLILGVTSVFFGLTVIAPVAGLVFGILGLRREPTGRTLSIWGIVLNAVMLGIVLLFLVGLLFVTLVIPFLAVVSGSDYL</sequence>
<comment type="caution">
    <text evidence="3">The sequence shown here is derived from an EMBL/GenBank/DDBJ whole genome shotgun (WGS) entry which is preliminary data.</text>
</comment>
<feature type="region of interest" description="Disordered" evidence="1">
    <location>
        <begin position="1"/>
        <end position="83"/>
    </location>
</feature>
<organism evidence="3 4">
    <name type="scientific">Rathayibacter tanaceti</name>
    <dbReference type="NCBI Taxonomy" id="1671680"/>
    <lineage>
        <taxon>Bacteria</taxon>
        <taxon>Bacillati</taxon>
        <taxon>Actinomycetota</taxon>
        <taxon>Actinomycetes</taxon>
        <taxon>Micrococcales</taxon>
        <taxon>Microbacteriaceae</taxon>
        <taxon>Rathayibacter</taxon>
    </lineage>
</organism>
<keyword evidence="2" id="KW-0472">Membrane</keyword>
<dbReference type="RefSeq" id="WP_236713723.1">
    <property type="nucleotide sequence ID" value="NZ_CP047186.1"/>
</dbReference>
<reference evidence="3 4" key="1">
    <citation type="submission" date="2015-08" db="EMBL/GenBank/DDBJ databases">
        <title>Draft Genome Sequence of Rathayibacter sp. Strain VKM Ac-2596 Isolated from Leaf Gall Induced by Plant-Parasitic Nematodes.</title>
        <authorList>
            <person name="Vasilenko O.V."/>
            <person name="Starodumova I.P."/>
            <person name="Tarlachkov S.V."/>
            <person name="Dorofeeva L.V."/>
            <person name="Evtushenko L.I."/>
        </authorList>
    </citation>
    <scope>NUCLEOTIDE SEQUENCE [LARGE SCALE GENOMIC DNA]</scope>
    <source>
        <strain evidence="3 4">VKM Ac-2596</strain>
    </source>
</reference>
<keyword evidence="2" id="KW-0812">Transmembrane</keyword>
<feature type="compositionally biased region" description="Basic and acidic residues" evidence="1">
    <location>
        <begin position="1"/>
        <end position="19"/>
    </location>
</feature>
<dbReference type="PATRIC" id="fig|1671680.3.peg.3456"/>
<keyword evidence="4" id="KW-1185">Reference proteome</keyword>
<proteinExistence type="predicted"/>
<gene>
    <name evidence="3" type="ORF">ACH61_03191</name>
</gene>
<evidence type="ECO:0000256" key="1">
    <source>
        <dbReference type="SAM" id="MobiDB-lite"/>
    </source>
</evidence>
<feature type="transmembrane region" description="Helical" evidence="2">
    <location>
        <begin position="132"/>
        <end position="165"/>
    </location>
</feature>
<evidence type="ECO:0000313" key="3">
    <source>
        <dbReference type="EMBL" id="KZX19714.1"/>
    </source>
</evidence>
<protein>
    <submittedName>
        <fullName evidence="3">Uncharacterized protein</fullName>
    </submittedName>
</protein>
<evidence type="ECO:0000256" key="2">
    <source>
        <dbReference type="SAM" id="Phobius"/>
    </source>
</evidence>
<feature type="transmembrane region" description="Helical" evidence="2">
    <location>
        <begin position="94"/>
        <end position="120"/>
    </location>
</feature>
<feature type="compositionally biased region" description="Basic and acidic residues" evidence="1">
    <location>
        <begin position="57"/>
        <end position="66"/>
    </location>
</feature>
<dbReference type="Proteomes" id="UP000076717">
    <property type="component" value="Unassembled WGS sequence"/>
</dbReference>
<name>A0A166H0I3_9MICO</name>
<dbReference type="AlphaFoldDB" id="A0A166H0I3"/>
<accession>A0A166H0I3</accession>
<evidence type="ECO:0000313" key="4">
    <source>
        <dbReference type="Proteomes" id="UP000076717"/>
    </source>
</evidence>
<keyword evidence="2" id="KW-1133">Transmembrane helix</keyword>
<dbReference type="EMBL" id="LIIN01000235">
    <property type="protein sequence ID" value="KZX19714.1"/>
    <property type="molecule type" value="Genomic_DNA"/>
</dbReference>